<proteinExistence type="predicted"/>
<protein>
    <submittedName>
        <fullName evidence="1">Uncharacterized protein</fullName>
    </submittedName>
</protein>
<dbReference type="EMBL" id="AVOT02001729">
    <property type="protein sequence ID" value="MBW0467950.1"/>
    <property type="molecule type" value="Genomic_DNA"/>
</dbReference>
<accession>A0A9Q3GI46</accession>
<gene>
    <name evidence="1" type="ORF">O181_007665</name>
</gene>
<keyword evidence="2" id="KW-1185">Reference proteome</keyword>
<sequence length="111" mass="12950">MENCSNTHFILGNDYLIIYGIDLNNNNDRYFPIGENKFQKLSFLPFKRQIKVSKVSPVNLELEKFKSEQLNKAEVRLHFTDKQENEMSTLLYDDKEAFSSDKEPLGEIIGN</sequence>
<dbReference type="OrthoDB" id="2507294at2759"/>
<comment type="caution">
    <text evidence="1">The sequence shown here is derived from an EMBL/GenBank/DDBJ whole genome shotgun (WGS) entry which is preliminary data.</text>
</comment>
<evidence type="ECO:0000313" key="1">
    <source>
        <dbReference type="EMBL" id="MBW0467950.1"/>
    </source>
</evidence>
<dbReference type="Proteomes" id="UP000765509">
    <property type="component" value="Unassembled WGS sequence"/>
</dbReference>
<evidence type="ECO:0000313" key="2">
    <source>
        <dbReference type="Proteomes" id="UP000765509"/>
    </source>
</evidence>
<name>A0A9Q3GI46_9BASI</name>
<organism evidence="1 2">
    <name type="scientific">Austropuccinia psidii MF-1</name>
    <dbReference type="NCBI Taxonomy" id="1389203"/>
    <lineage>
        <taxon>Eukaryota</taxon>
        <taxon>Fungi</taxon>
        <taxon>Dikarya</taxon>
        <taxon>Basidiomycota</taxon>
        <taxon>Pucciniomycotina</taxon>
        <taxon>Pucciniomycetes</taxon>
        <taxon>Pucciniales</taxon>
        <taxon>Sphaerophragmiaceae</taxon>
        <taxon>Austropuccinia</taxon>
    </lineage>
</organism>
<reference evidence="1" key="1">
    <citation type="submission" date="2021-03" db="EMBL/GenBank/DDBJ databases">
        <title>Draft genome sequence of rust myrtle Austropuccinia psidii MF-1, a brazilian biotype.</title>
        <authorList>
            <person name="Quecine M.C."/>
            <person name="Pachon D.M.R."/>
            <person name="Bonatelli M.L."/>
            <person name="Correr F.H."/>
            <person name="Franceschini L.M."/>
            <person name="Leite T.F."/>
            <person name="Margarido G.R.A."/>
            <person name="Almeida C.A."/>
            <person name="Ferrarezi J.A."/>
            <person name="Labate C.A."/>
        </authorList>
    </citation>
    <scope>NUCLEOTIDE SEQUENCE</scope>
    <source>
        <strain evidence="1">MF-1</strain>
    </source>
</reference>
<dbReference type="AlphaFoldDB" id="A0A9Q3GI46"/>